<evidence type="ECO:0000313" key="5">
    <source>
        <dbReference type="Proteomes" id="UP000768567"/>
    </source>
</evidence>
<comment type="similarity">
    <text evidence="1">Belongs to the glycosyl hydrolase 25 family.</text>
</comment>
<dbReference type="Pfam" id="PF02368">
    <property type="entry name" value="Big_2"/>
    <property type="match status" value="1"/>
</dbReference>
<dbReference type="PANTHER" id="PTHR34135">
    <property type="entry name" value="LYSOZYME"/>
    <property type="match status" value="1"/>
</dbReference>
<dbReference type="Gene3D" id="2.60.40.1080">
    <property type="match status" value="1"/>
</dbReference>
<dbReference type="CDD" id="cd06414">
    <property type="entry name" value="GH25_LytC-like"/>
    <property type="match status" value="1"/>
</dbReference>
<dbReference type="PROSITE" id="PS51904">
    <property type="entry name" value="GLYCOSYL_HYDROL_F25_2"/>
    <property type="match status" value="1"/>
</dbReference>
<dbReference type="EMBL" id="JADCKC010000003">
    <property type="protein sequence ID" value="MBE5038135.1"/>
    <property type="molecule type" value="Genomic_DNA"/>
</dbReference>
<feature type="transmembrane region" description="Helical" evidence="2">
    <location>
        <begin position="20"/>
        <end position="40"/>
    </location>
</feature>
<protein>
    <submittedName>
        <fullName evidence="4">Ig-like domain-containing protein</fullName>
    </submittedName>
</protein>
<dbReference type="Pfam" id="PF01183">
    <property type="entry name" value="Glyco_hydro_25"/>
    <property type="match status" value="1"/>
</dbReference>
<dbReference type="InterPro" id="IPR003343">
    <property type="entry name" value="Big_2"/>
</dbReference>
<dbReference type="PANTHER" id="PTHR34135:SF2">
    <property type="entry name" value="LYSOZYME"/>
    <property type="match status" value="1"/>
</dbReference>
<evidence type="ECO:0000256" key="2">
    <source>
        <dbReference type="SAM" id="Phobius"/>
    </source>
</evidence>
<reference evidence="4 5" key="1">
    <citation type="submission" date="2020-10" db="EMBL/GenBank/DDBJ databases">
        <title>ChiBAC.</title>
        <authorList>
            <person name="Zenner C."/>
            <person name="Hitch T.C.A."/>
            <person name="Clavel T."/>
        </authorList>
    </citation>
    <scope>NUCLEOTIDE SEQUENCE [LARGE SCALE GENOMIC DNA]</scope>
    <source>
        <strain evidence="4 5">DSM 109015</strain>
    </source>
</reference>
<sequence length="856" mass="91737">MKQTTIRYKRKRKTNPWQRLILPGIALLVIVAVCLVVFLITQTSEGEPAVPETGTSAGAWVKNDAGYYFNDAGEPILAATLKGIDVSKYQGEVDWQKAKDAGIDFAILRCGIGSEWNGEGEYTQDDDYWERNADACTELGIPFGVYLYSYATTEEQARSEAAHVARLLGLIESPYEELPDYTDKPYKLDYPVYYDLEDTSITGLFPEEMAALTQAFFDQLEEYGYTGRQGIYASLNWVRARFDDPAFDPWRDELWIARYSSELGYTGTYSMWQATYQAPGADYGVQSETVDIDFVMEDLTMTGITDLYGKVIEPTFTNDTYKNELSLGQKGDKATITLNEPAETDGGQKVYWSTSDSDVATVSKKGVVQAKGDGQCTVTATLADGRTWAECVVRVGDITVPIYATGSLHGTITDEDVSLADVAALKAGNDDAILIDAGGSLQGSLPTSLTGGMDMTSAFAAAGYNLQCFDASDLAFGTERLLDDVVTSSGESLASNLRDAEGVPLFYRSTSWNRNRITNGMNAVIKSAGKRIGFFSLASLGNSARASDLTAADLKQTASEQVAALRAENVDAIVCVVGPDTDYTSILNDLKDLGVNAVIAGGTAEEVSSSGITVVPAGGGLDAVGCLELTFTASGSVTAKASQVTRSTMTAARSAFDDATAAAYDSARTALDSLETGDESVRGQKLFTFEEADRTISFGNYVAETYLNLALADQANWPSDYAVMTPAGLAGGVTELEEGDITRGALLDALPGGERVQLVAVTGASYLKLLNSGTVTETYTESLLTKDVAEDATVLLVTDTATLRGLSDQGYTVLRDYGDAFWCIRMAINDATNAFADVFTLPEAPRYGVGRGDVTG</sequence>
<dbReference type="InterPro" id="IPR017853">
    <property type="entry name" value="GH"/>
</dbReference>
<dbReference type="Proteomes" id="UP000768567">
    <property type="component" value="Unassembled WGS sequence"/>
</dbReference>
<gene>
    <name evidence="4" type="ORF">INF35_10100</name>
</gene>
<dbReference type="InterPro" id="IPR002053">
    <property type="entry name" value="Glyco_hydro_25"/>
</dbReference>
<dbReference type="InterPro" id="IPR008964">
    <property type="entry name" value="Invasin/intimin_cell_adhesion"/>
</dbReference>
<proteinExistence type="inferred from homology"/>
<dbReference type="RefSeq" id="WP_193502087.1">
    <property type="nucleotide sequence ID" value="NZ_JADCKC010000003.1"/>
</dbReference>
<dbReference type="SUPFAM" id="SSF51445">
    <property type="entry name" value="(Trans)glycosidases"/>
    <property type="match status" value="1"/>
</dbReference>
<dbReference type="InterPro" id="IPR029052">
    <property type="entry name" value="Metallo-depent_PP-like"/>
</dbReference>
<keyword evidence="2" id="KW-0472">Membrane</keyword>
<feature type="domain" description="BIG2" evidence="3">
    <location>
        <begin position="345"/>
        <end position="392"/>
    </location>
</feature>
<evidence type="ECO:0000313" key="4">
    <source>
        <dbReference type="EMBL" id="MBE5038135.1"/>
    </source>
</evidence>
<dbReference type="Gene3D" id="3.20.20.80">
    <property type="entry name" value="Glycosidases"/>
    <property type="match status" value="1"/>
</dbReference>
<evidence type="ECO:0000256" key="1">
    <source>
        <dbReference type="ARBA" id="ARBA00010646"/>
    </source>
</evidence>
<keyword evidence="5" id="KW-1185">Reference proteome</keyword>
<name>A0ABR9R4Q6_9FIRM</name>
<accession>A0ABR9R4Q6</accession>
<keyword evidence="2" id="KW-0812">Transmembrane</keyword>
<dbReference type="Gene3D" id="3.60.21.10">
    <property type="match status" value="1"/>
</dbReference>
<evidence type="ECO:0000259" key="3">
    <source>
        <dbReference type="Pfam" id="PF02368"/>
    </source>
</evidence>
<keyword evidence="2" id="KW-1133">Transmembrane helix</keyword>
<dbReference type="SUPFAM" id="SSF49373">
    <property type="entry name" value="Invasin/intimin cell-adhesion fragments"/>
    <property type="match status" value="1"/>
</dbReference>
<dbReference type="SUPFAM" id="SSF56300">
    <property type="entry name" value="Metallo-dependent phosphatases"/>
    <property type="match status" value="1"/>
</dbReference>
<organism evidence="4 5">
    <name type="scientific">Gemmiger gallinarum</name>
    <dbReference type="NCBI Taxonomy" id="2779354"/>
    <lineage>
        <taxon>Bacteria</taxon>
        <taxon>Bacillati</taxon>
        <taxon>Bacillota</taxon>
        <taxon>Clostridia</taxon>
        <taxon>Eubacteriales</taxon>
        <taxon>Gemmiger</taxon>
    </lineage>
</organism>
<comment type="caution">
    <text evidence="4">The sequence shown here is derived from an EMBL/GenBank/DDBJ whole genome shotgun (WGS) entry which is preliminary data.</text>
</comment>